<keyword evidence="7" id="KW-0732">Signal</keyword>
<name>A0AAV5S397_MAUHU</name>
<evidence type="ECO:0000256" key="4">
    <source>
        <dbReference type="ARBA" id="ARBA00023235"/>
    </source>
</evidence>
<dbReference type="GO" id="GO:0005783">
    <property type="term" value="C:endoplasmic reticulum"/>
    <property type="evidence" value="ECO:0007669"/>
    <property type="project" value="TreeGrafter"/>
</dbReference>
<comment type="similarity">
    <text evidence="5">Belongs to the FKBP-type PPIase family. FKBP2 subfamily.</text>
</comment>
<dbReference type="PANTHER" id="PTHR45779">
    <property type="entry name" value="PEPTIDYLPROLYL ISOMERASE"/>
    <property type="match status" value="1"/>
</dbReference>
<dbReference type="EC" id="5.2.1.8" evidence="2 6"/>
<dbReference type="InterPro" id="IPR046357">
    <property type="entry name" value="PPIase_dom_sf"/>
</dbReference>
<dbReference type="Pfam" id="PF00254">
    <property type="entry name" value="FKBP_C"/>
    <property type="match status" value="1"/>
</dbReference>
<evidence type="ECO:0000313" key="9">
    <source>
        <dbReference type="EMBL" id="GMM58082.1"/>
    </source>
</evidence>
<keyword evidence="4 6" id="KW-0413">Isomerase</keyword>
<dbReference type="InterPro" id="IPR044609">
    <property type="entry name" value="FKBP2/11"/>
</dbReference>
<comment type="caution">
    <text evidence="9">The sequence shown here is derived from an EMBL/GenBank/DDBJ whole genome shotgun (WGS) entry which is preliminary data.</text>
</comment>
<dbReference type="FunFam" id="3.10.50.40:FF:000006">
    <property type="entry name" value="Peptidyl-prolyl cis-trans isomerase"/>
    <property type="match status" value="1"/>
</dbReference>
<evidence type="ECO:0000259" key="8">
    <source>
        <dbReference type="PROSITE" id="PS50059"/>
    </source>
</evidence>
<dbReference type="PANTHER" id="PTHR45779:SF7">
    <property type="entry name" value="PEPTIDYLPROLYL ISOMERASE"/>
    <property type="match status" value="1"/>
</dbReference>
<feature type="domain" description="PPIase FKBP-type" evidence="8">
    <location>
        <begin position="45"/>
        <end position="134"/>
    </location>
</feature>
<reference evidence="9 10" key="1">
    <citation type="journal article" date="2023" name="Elife">
        <title>Identification of key yeast species and microbe-microbe interactions impacting larval growth of Drosophila in the wild.</title>
        <authorList>
            <person name="Mure A."/>
            <person name="Sugiura Y."/>
            <person name="Maeda R."/>
            <person name="Honda K."/>
            <person name="Sakurai N."/>
            <person name="Takahashi Y."/>
            <person name="Watada M."/>
            <person name="Katoh T."/>
            <person name="Gotoh A."/>
            <person name="Gotoh Y."/>
            <person name="Taniguchi I."/>
            <person name="Nakamura K."/>
            <person name="Hayashi T."/>
            <person name="Katayama T."/>
            <person name="Uemura T."/>
            <person name="Hattori Y."/>
        </authorList>
    </citation>
    <scope>NUCLEOTIDE SEQUENCE [LARGE SCALE GENOMIC DNA]</scope>
    <source>
        <strain evidence="9 10">KH-74</strain>
    </source>
</reference>
<evidence type="ECO:0000313" key="10">
    <source>
        <dbReference type="Proteomes" id="UP001377567"/>
    </source>
</evidence>
<organism evidence="9 10">
    <name type="scientific">Maudiozyma humilis</name>
    <name type="common">Sour dough yeast</name>
    <name type="synonym">Kazachstania humilis</name>
    <dbReference type="NCBI Taxonomy" id="51915"/>
    <lineage>
        <taxon>Eukaryota</taxon>
        <taxon>Fungi</taxon>
        <taxon>Dikarya</taxon>
        <taxon>Ascomycota</taxon>
        <taxon>Saccharomycotina</taxon>
        <taxon>Saccharomycetes</taxon>
        <taxon>Saccharomycetales</taxon>
        <taxon>Saccharomycetaceae</taxon>
        <taxon>Maudiozyma</taxon>
    </lineage>
</organism>
<gene>
    <name evidence="9" type="ORF">DAKH74_046980</name>
</gene>
<feature type="chain" id="PRO_5043517865" description="peptidylprolyl isomerase" evidence="7">
    <location>
        <begin position="20"/>
        <end position="136"/>
    </location>
</feature>
<evidence type="ECO:0000256" key="3">
    <source>
        <dbReference type="ARBA" id="ARBA00023110"/>
    </source>
</evidence>
<proteinExistence type="inferred from homology"/>
<dbReference type="EMBL" id="BTGD01000018">
    <property type="protein sequence ID" value="GMM58082.1"/>
    <property type="molecule type" value="Genomic_DNA"/>
</dbReference>
<dbReference type="InterPro" id="IPR001179">
    <property type="entry name" value="PPIase_FKBP_dom"/>
</dbReference>
<evidence type="ECO:0000256" key="5">
    <source>
        <dbReference type="ARBA" id="ARBA00024206"/>
    </source>
</evidence>
<feature type="signal peptide" evidence="7">
    <location>
        <begin position="1"/>
        <end position="19"/>
    </location>
</feature>
<evidence type="ECO:0000256" key="7">
    <source>
        <dbReference type="SAM" id="SignalP"/>
    </source>
</evidence>
<protein>
    <recommendedName>
        <fullName evidence="2 6">peptidylprolyl isomerase</fullName>
        <ecNumber evidence="2 6">5.2.1.8</ecNumber>
    </recommendedName>
</protein>
<comment type="catalytic activity">
    <reaction evidence="1 6">
        <text>[protein]-peptidylproline (omega=180) = [protein]-peptidylproline (omega=0)</text>
        <dbReference type="Rhea" id="RHEA:16237"/>
        <dbReference type="Rhea" id="RHEA-COMP:10747"/>
        <dbReference type="Rhea" id="RHEA-COMP:10748"/>
        <dbReference type="ChEBI" id="CHEBI:83833"/>
        <dbReference type="ChEBI" id="CHEBI:83834"/>
        <dbReference type="EC" id="5.2.1.8"/>
    </reaction>
</comment>
<evidence type="ECO:0000256" key="6">
    <source>
        <dbReference type="PROSITE-ProRule" id="PRU00277"/>
    </source>
</evidence>
<dbReference type="SUPFAM" id="SSF54534">
    <property type="entry name" value="FKBP-like"/>
    <property type="match status" value="1"/>
</dbReference>
<dbReference type="Proteomes" id="UP001377567">
    <property type="component" value="Unassembled WGS sequence"/>
</dbReference>
<keyword evidence="3 6" id="KW-0697">Rotamase</keyword>
<evidence type="ECO:0000256" key="1">
    <source>
        <dbReference type="ARBA" id="ARBA00000971"/>
    </source>
</evidence>
<dbReference type="Gene3D" id="3.10.50.40">
    <property type="match status" value="1"/>
</dbReference>
<sequence>MKFSSIALAAFTLASGALAGSLKELEIDITKEIPVAECKIKAAAGDLVSVHYTGRFLDNGEVFDSSYDRNSPITFKLGSGQVIKGWDQGILGMCVGEERTIRIPSDLAYGKRGAAGVIPPDADMVFDVKLMDASNK</sequence>
<dbReference type="GO" id="GO:0003755">
    <property type="term" value="F:peptidyl-prolyl cis-trans isomerase activity"/>
    <property type="evidence" value="ECO:0007669"/>
    <property type="project" value="UniProtKB-KW"/>
</dbReference>
<dbReference type="AlphaFoldDB" id="A0AAV5S397"/>
<evidence type="ECO:0000256" key="2">
    <source>
        <dbReference type="ARBA" id="ARBA00013194"/>
    </source>
</evidence>
<accession>A0AAV5S397</accession>
<dbReference type="PROSITE" id="PS50059">
    <property type="entry name" value="FKBP_PPIASE"/>
    <property type="match status" value="1"/>
</dbReference>
<keyword evidence="10" id="KW-1185">Reference proteome</keyword>